<evidence type="ECO:0000313" key="2">
    <source>
        <dbReference type="Proteomes" id="UP000006327"/>
    </source>
</evidence>
<organism evidence="1 2">
    <name type="scientific">Paraglaciecola arctica BSs20135</name>
    <dbReference type="NCBI Taxonomy" id="493475"/>
    <lineage>
        <taxon>Bacteria</taxon>
        <taxon>Pseudomonadati</taxon>
        <taxon>Pseudomonadota</taxon>
        <taxon>Gammaproteobacteria</taxon>
        <taxon>Alteromonadales</taxon>
        <taxon>Alteromonadaceae</taxon>
        <taxon>Paraglaciecola</taxon>
    </lineage>
</organism>
<comment type="caution">
    <text evidence="1">The sequence shown here is derived from an EMBL/GenBank/DDBJ whole genome shotgun (WGS) entry which is preliminary data.</text>
</comment>
<dbReference type="Proteomes" id="UP000006327">
    <property type="component" value="Unassembled WGS sequence"/>
</dbReference>
<keyword evidence="2" id="KW-1185">Reference proteome</keyword>
<sequence>MAIKVDGRAEVSATEILNNEVQPPLVSSKQLSDEQRLQLIEFIKITPTVPDKSRAPDTVVVFATEKGSVQWDEMQLLSGAAKEFREWIEASLHPILRVTQLAYQRGQKADAERIYAISALAYQEGLTRLSNWWKPPGLRDDTNVTVLEARKTLKASKHLQARAAFLKVLDERMGIYQSKYPD</sequence>
<reference evidence="1 2" key="1">
    <citation type="journal article" date="2017" name="Antonie Van Leeuwenhoek">
        <title>Rhizobium rhizosphaerae sp. nov., a novel species isolated from rice rhizosphere.</title>
        <authorList>
            <person name="Zhao J.J."/>
            <person name="Zhang J."/>
            <person name="Zhang R.J."/>
            <person name="Zhang C.W."/>
            <person name="Yin H.Q."/>
            <person name="Zhang X.X."/>
        </authorList>
    </citation>
    <scope>NUCLEOTIDE SEQUENCE [LARGE SCALE GENOMIC DNA]</scope>
    <source>
        <strain evidence="1 2">BSs20135</strain>
    </source>
</reference>
<evidence type="ECO:0000313" key="1">
    <source>
        <dbReference type="EMBL" id="GAC19606.1"/>
    </source>
</evidence>
<protein>
    <submittedName>
        <fullName evidence="1">Uncharacterized protein</fullName>
    </submittedName>
</protein>
<accession>K6Y6K7</accession>
<dbReference type="AlphaFoldDB" id="K6Y6K7"/>
<gene>
    <name evidence="1" type="ORF">GARC_2640</name>
</gene>
<name>K6Y6K7_9ALTE</name>
<proteinExistence type="predicted"/>
<dbReference type="STRING" id="493475.GARC_2640"/>
<dbReference type="EMBL" id="BAEO01000034">
    <property type="protein sequence ID" value="GAC19606.1"/>
    <property type="molecule type" value="Genomic_DNA"/>
</dbReference>